<name>A0A3E5G9N6_9BACE</name>
<accession>A0A174HF79</accession>
<evidence type="ECO:0000313" key="4">
    <source>
        <dbReference type="EMBL" id="MCS2794137.1"/>
    </source>
</evidence>
<feature type="compositionally biased region" description="Low complexity" evidence="1">
    <location>
        <begin position="150"/>
        <end position="164"/>
    </location>
</feature>
<keyword evidence="7" id="KW-1185">Reference proteome</keyword>
<dbReference type="PANTHER" id="PTHR34980">
    <property type="entry name" value="INNER MEMBRANE PROTEIN-RELATED-RELATED"/>
    <property type="match status" value="1"/>
</dbReference>
<dbReference type="PANTHER" id="PTHR34980:SF3">
    <property type="entry name" value="BLR8105 PROTEIN"/>
    <property type="match status" value="1"/>
</dbReference>
<feature type="region of interest" description="Disordered" evidence="1">
    <location>
        <begin position="146"/>
        <end position="175"/>
    </location>
</feature>
<evidence type="ECO:0000313" key="7">
    <source>
        <dbReference type="Proteomes" id="UP001060104"/>
    </source>
</evidence>
<proteinExistence type="predicted"/>
<keyword evidence="2" id="KW-0472">Membrane</keyword>
<feature type="transmembrane region" description="Helical" evidence="2">
    <location>
        <begin position="83"/>
        <end position="105"/>
    </location>
</feature>
<reference evidence="3 6" key="1">
    <citation type="submission" date="2015-09" db="EMBL/GenBank/DDBJ databases">
        <authorList>
            <consortium name="Pathogen Informatics"/>
        </authorList>
    </citation>
    <scope>NUCLEOTIDE SEQUENCE [LARGE SCALE GENOMIC DNA]</scope>
    <source>
        <strain evidence="3 6">2789STDY5834846</strain>
    </source>
</reference>
<evidence type="ECO:0000256" key="1">
    <source>
        <dbReference type="SAM" id="MobiDB-lite"/>
    </source>
</evidence>
<keyword evidence="3" id="KW-0378">Hydrolase</keyword>
<sequence>MFKAPFSFDGRIRRIEYFLSGIIGGIVFGIAYSLGLATLFLGAAAGSAGGSVFGILIGFVAGIASLWFSLAQGVKRLHDLNKSGWLILICCVPIIGWVFGLYMLFADGTVGPNQYGEDPKNRMPYQPQPASVNVTVNVSRDGVKVDQTVKATPAEASAETSAEAPAEEEKTEKAE</sequence>
<evidence type="ECO:0000313" key="6">
    <source>
        <dbReference type="Proteomes" id="UP000095606"/>
    </source>
</evidence>
<dbReference type="Proteomes" id="UP000095606">
    <property type="component" value="Unassembled WGS sequence"/>
</dbReference>
<dbReference type="GeneID" id="69591048"/>
<dbReference type="RefSeq" id="WP_010538568.1">
    <property type="nucleotide sequence ID" value="NZ_CABMFH010000014.1"/>
</dbReference>
<dbReference type="GO" id="GO:0004177">
    <property type="term" value="F:aminopeptidase activity"/>
    <property type="evidence" value="ECO:0007669"/>
    <property type="project" value="UniProtKB-KW"/>
</dbReference>
<gene>
    <name evidence="3" type="primary">yhaI</name>
    <name evidence="3" type="ORF">ERS852461_00920</name>
    <name evidence="4" type="ORF">NXW97_19410</name>
    <name evidence="5" type="ORF">NXY30_23210</name>
</gene>
<dbReference type="Pfam" id="PF05656">
    <property type="entry name" value="DUF805"/>
    <property type="match status" value="1"/>
</dbReference>
<organism evidence="3 6">
    <name type="scientific">Bacteroides faecis</name>
    <dbReference type="NCBI Taxonomy" id="674529"/>
    <lineage>
        <taxon>Bacteria</taxon>
        <taxon>Pseudomonadati</taxon>
        <taxon>Bacteroidota</taxon>
        <taxon>Bacteroidia</taxon>
        <taxon>Bacteroidales</taxon>
        <taxon>Bacteroidaceae</taxon>
        <taxon>Bacteroides</taxon>
    </lineage>
</organism>
<reference evidence="4" key="2">
    <citation type="submission" date="2022-08" db="EMBL/GenBank/DDBJ databases">
        <title>Genome Sequencing of Bacteroides fragilis Group Isolates with Nanopore Technology.</title>
        <authorList>
            <person name="Tisza M.J."/>
            <person name="Smith D."/>
            <person name="Dekker J.P."/>
        </authorList>
    </citation>
    <scope>NUCLEOTIDE SEQUENCE</scope>
    <source>
        <strain evidence="4">BFG-351</strain>
        <strain evidence="5">BFG-527</strain>
    </source>
</reference>
<feature type="transmembrane region" description="Helical" evidence="2">
    <location>
        <begin position="51"/>
        <end position="71"/>
    </location>
</feature>
<keyword evidence="2" id="KW-0812">Transmembrane</keyword>
<dbReference type="Proteomes" id="UP001204548">
    <property type="component" value="Unassembled WGS sequence"/>
</dbReference>
<dbReference type="InterPro" id="IPR008523">
    <property type="entry name" value="DUF805"/>
</dbReference>
<evidence type="ECO:0000313" key="5">
    <source>
        <dbReference type="EMBL" id="UVQ73874.1"/>
    </source>
</evidence>
<feature type="transmembrane region" description="Helical" evidence="2">
    <location>
        <begin position="21"/>
        <end position="45"/>
    </location>
</feature>
<evidence type="ECO:0000256" key="2">
    <source>
        <dbReference type="SAM" id="Phobius"/>
    </source>
</evidence>
<dbReference type="EMBL" id="JANUTS010000001">
    <property type="protein sequence ID" value="MCS2794137.1"/>
    <property type="molecule type" value="Genomic_DNA"/>
</dbReference>
<dbReference type="EMBL" id="CZAE01000003">
    <property type="protein sequence ID" value="CUO71555.1"/>
    <property type="molecule type" value="Genomic_DNA"/>
</dbReference>
<keyword evidence="2" id="KW-1133">Transmembrane helix</keyword>
<dbReference type="EMBL" id="CP103141">
    <property type="protein sequence ID" value="UVQ73874.1"/>
    <property type="molecule type" value="Genomic_DNA"/>
</dbReference>
<keyword evidence="3" id="KW-0031">Aminopeptidase</keyword>
<dbReference type="AlphaFoldDB" id="A0A3E5G9N6"/>
<protein>
    <submittedName>
        <fullName evidence="3">Aminopeptidase</fullName>
    </submittedName>
    <submittedName>
        <fullName evidence="4">DUF805 domain-containing protein</fullName>
    </submittedName>
</protein>
<dbReference type="GO" id="GO:0005886">
    <property type="term" value="C:plasma membrane"/>
    <property type="evidence" value="ECO:0007669"/>
    <property type="project" value="TreeGrafter"/>
</dbReference>
<evidence type="ECO:0000313" key="3">
    <source>
        <dbReference type="EMBL" id="CUO71555.1"/>
    </source>
</evidence>
<accession>A0A3E5G9N6</accession>
<dbReference type="Proteomes" id="UP001060104">
    <property type="component" value="Chromosome"/>
</dbReference>
<keyword evidence="3" id="KW-0645">Protease</keyword>